<sequence>MRTFLILVLLAATLVVNDAVLSTTADNDTQATTFSLRTNSLEDAQKEERVGSSSSSSYSKLTAVERKWKANLSSTALEEHGELNKNNQAYMFPFLYTLKENGVTLDEVLKLVDHNLDAVTVSNLQKYQEVVEETNHGVVVSTNRSQLAKAFAKTIKEEQKPLWKKLFFK</sequence>
<evidence type="ECO:0000313" key="3">
    <source>
        <dbReference type="Proteomes" id="UP000054928"/>
    </source>
</evidence>
<feature type="signal peptide" evidence="1">
    <location>
        <begin position="1"/>
        <end position="19"/>
    </location>
</feature>
<dbReference type="Proteomes" id="UP000054928">
    <property type="component" value="Unassembled WGS sequence"/>
</dbReference>
<name>A0A0P1ASM8_PLAHL</name>
<organism evidence="2 3">
    <name type="scientific">Plasmopara halstedii</name>
    <name type="common">Downy mildew of sunflower</name>
    <dbReference type="NCBI Taxonomy" id="4781"/>
    <lineage>
        <taxon>Eukaryota</taxon>
        <taxon>Sar</taxon>
        <taxon>Stramenopiles</taxon>
        <taxon>Oomycota</taxon>
        <taxon>Peronosporomycetes</taxon>
        <taxon>Peronosporales</taxon>
        <taxon>Peronosporaceae</taxon>
        <taxon>Plasmopara</taxon>
    </lineage>
</organism>
<reference evidence="3" key="1">
    <citation type="submission" date="2014-09" db="EMBL/GenBank/DDBJ databases">
        <authorList>
            <person name="Sharma Rahul"/>
            <person name="Thines Marco"/>
        </authorList>
    </citation>
    <scope>NUCLEOTIDE SEQUENCE [LARGE SCALE GENOMIC DNA]</scope>
</reference>
<evidence type="ECO:0000256" key="1">
    <source>
        <dbReference type="SAM" id="SignalP"/>
    </source>
</evidence>
<dbReference type="EMBL" id="CCYD01001204">
    <property type="protein sequence ID" value="CEG44311.1"/>
    <property type="molecule type" value="Genomic_DNA"/>
</dbReference>
<dbReference type="AlphaFoldDB" id="A0A0P1ASM8"/>
<dbReference type="RefSeq" id="XP_024580680.1">
    <property type="nucleotide sequence ID" value="XM_024730399.1"/>
</dbReference>
<accession>A0A0P1ASM8</accession>
<evidence type="ECO:0000313" key="2">
    <source>
        <dbReference type="EMBL" id="CEG44311.1"/>
    </source>
</evidence>
<keyword evidence="1" id="KW-0732">Signal</keyword>
<proteinExistence type="predicted"/>
<dbReference type="GeneID" id="36395735"/>
<keyword evidence="3" id="KW-1185">Reference proteome</keyword>
<feature type="chain" id="PRO_5006058891" evidence="1">
    <location>
        <begin position="20"/>
        <end position="169"/>
    </location>
</feature>
<protein>
    <submittedName>
        <fullName evidence="2">RxLR-like protein</fullName>
    </submittedName>
</protein>